<dbReference type="InterPro" id="IPR036388">
    <property type="entry name" value="WH-like_DNA-bd_sf"/>
</dbReference>
<dbReference type="EMBL" id="MCGE01000008">
    <property type="protein sequence ID" value="ORZ18883.1"/>
    <property type="molecule type" value="Genomic_DNA"/>
</dbReference>
<dbReference type="PRINTS" id="PR00053">
    <property type="entry name" value="FORKHEAD"/>
</dbReference>
<keyword evidence="4" id="KW-0804">Transcription</keyword>
<feature type="domain" description="Fork-head" evidence="8">
    <location>
        <begin position="96"/>
        <end position="191"/>
    </location>
</feature>
<evidence type="ECO:0000256" key="1">
    <source>
        <dbReference type="ARBA" id="ARBA00004123"/>
    </source>
</evidence>
<dbReference type="GO" id="GO:0000978">
    <property type="term" value="F:RNA polymerase II cis-regulatory region sequence-specific DNA binding"/>
    <property type="evidence" value="ECO:0007669"/>
    <property type="project" value="TreeGrafter"/>
</dbReference>
<dbReference type="PROSITE" id="PS00657">
    <property type="entry name" value="FORK_HEAD_1"/>
    <property type="match status" value="1"/>
</dbReference>
<protein>
    <submittedName>
        <fullName evidence="9">Fork head domain-domain-containing protein</fullName>
    </submittedName>
</protein>
<evidence type="ECO:0000256" key="2">
    <source>
        <dbReference type="ARBA" id="ARBA00023015"/>
    </source>
</evidence>
<keyword evidence="3 6" id="KW-0238">DNA-binding</keyword>
<sequence>MTHLGNGIDQTKFYTTGRIPTFTFVVEGPDASTKKTNESLPQLGKVESTPEGINTSNIYRQQPQQQKEHCDTTARTVPSGALHIVPSWQPLDANDKPPYSYATLIGHAILSSDHRKLTLSDIYQWITQHYPFYSMTEHGWQNSIRHNLSLNKAFVRIQRSSKANSGKGSFWTIRAGQELVFIDNLIKRRGPIRKQPVNLPRTLQHRRSSHRLDVTSDHDSSTYTSSASRHTNNSHLFTTFRMTPTPPASSASAPAPSLSLSTPSSSSTTPNNRSTNRKRSMPELSQRQRRSSSNLAAEDGHESDCDSGVDFGHAYPKKFSNYNNNINNYRSQLKKAKSTPCLYDDHLYNNDAARMDYTFQNLLSTTTSSSTSSFSTTTDDLSNWADSTATTMDTVTPPLFEWDPLFPTTAAATAAVAAMNLTSASPSCMDMSYQHLLASTNTDPTFSMLESPSPLGHQPLAPPLAPTPTSANGFLCHDYMLDDQLLMTSWPV</sequence>
<dbReference type="InterPro" id="IPR030456">
    <property type="entry name" value="TF_fork_head_CS_2"/>
</dbReference>
<keyword evidence="5 6" id="KW-0539">Nucleus</keyword>
<accession>A0A1X2IM82</accession>
<dbReference type="InterPro" id="IPR018122">
    <property type="entry name" value="TF_fork_head_CS_1"/>
</dbReference>
<feature type="DNA-binding region" description="Fork-head" evidence="6">
    <location>
        <begin position="96"/>
        <end position="191"/>
    </location>
</feature>
<keyword evidence="2" id="KW-0805">Transcription regulation</keyword>
<feature type="region of interest" description="Disordered" evidence="7">
    <location>
        <begin position="196"/>
        <end position="305"/>
    </location>
</feature>
<evidence type="ECO:0000313" key="10">
    <source>
        <dbReference type="Proteomes" id="UP000193560"/>
    </source>
</evidence>
<dbReference type="FunFam" id="1.10.10.10:FF:000260">
    <property type="entry name" value="Forkhead transcription factor (Sep1)"/>
    <property type="match status" value="1"/>
</dbReference>
<dbReference type="InterPro" id="IPR001766">
    <property type="entry name" value="Fork_head_dom"/>
</dbReference>
<dbReference type="PANTHER" id="PTHR45881">
    <property type="entry name" value="CHECKPOINT SUPPRESSOR 1-LIKE, ISOFORM A-RELATED"/>
    <property type="match status" value="1"/>
</dbReference>
<dbReference type="Proteomes" id="UP000193560">
    <property type="component" value="Unassembled WGS sequence"/>
</dbReference>
<dbReference type="CDD" id="cd00059">
    <property type="entry name" value="FH_FOX"/>
    <property type="match status" value="1"/>
</dbReference>
<evidence type="ECO:0000256" key="7">
    <source>
        <dbReference type="SAM" id="MobiDB-lite"/>
    </source>
</evidence>
<comment type="subcellular location">
    <subcellularLocation>
        <location evidence="1 6">Nucleus</location>
    </subcellularLocation>
</comment>
<dbReference type="SUPFAM" id="SSF46785">
    <property type="entry name" value="Winged helix' DNA-binding domain"/>
    <property type="match status" value="1"/>
</dbReference>
<dbReference type="OrthoDB" id="5954824at2759"/>
<dbReference type="PROSITE" id="PS50039">
    <property type="entry name" value="FORK_HEAD_3"/>
    <property type="match status" value="1"/>
</dbReference>
<dbReference type="AlphaFoldDB" id="A0A1X2IM82"/>
<proteinExistence type="predicted"/>
<feature type="compositionally biased region" description="Polar residues" evidence="7">
    <location>
        <begin position="229"/>
        <end position="242"/>
    </location>
</feature>
<organism evidence="9 10">
    <name type="scientific">Absidia repens</name>
    <dbReference type="NCBI Taxonomy" id="90262"/>
    <lineage>
        <taxon>Eukaryota</taxon>
        <taxon>Fungi</taxon>
        <taxon>Fungi incertae sedis</taxon>
        <taxon>Mucoromycota</taxon>
        <taxon>Mucoromycotina</taxon>
        <taxon>Mucoromycetes</taxon>
        <taxon>Mucorales</taxon>
        <taxon>Cunninghamellaceae</taxon>
        <taxon>Absidia</taxon>
    </lineage>
</organism>
<gene>
    <name evidence="9" type="ORF">BCR42DRAFT_372574</name>
</gene>
<evidence type="ECO:0000259" key="8">
    <source>
        <dbReference type="PROSITE" id="PS50039"/>
    </source>
</evidence>
<dbReference type="Gene3D" id="1.10.10.10">
    <property type="entry name" value="Winged helix-like DNA-binding domain superfamily/Winged helix DNA-binding domain"/>
    <property type="match status" value="1"/>
</dbReference>
<feature type="compositionally biased region" description="Low complexity" evidence="7">
    <location>
        <begin position="248"/>
        <end position="270"/>
    </location>
</feature>
<reference evidence="9 10" key="1">
    <citation type="submission" date="2016-07" db="EMBL/GenBank/DDBJ databases">
        <title>Pervasive Adenine N6-methylation of Active Genes in Fungi.</title>
        <authorList>
            <consortium name="DOE Joint Genome Institute"/>
            <person name="Mondo S.J."/>
            <person name="Dannebaum R.O."/>
            <person name="Kuo R.C."/>
            <person name="Labutti K."/>
            <person name="Haridas S."/>
            <person name="Kuo A."/>
            <person name="Salamov A."/>
            <person name="Ahrendt S.R."/>
            <person name="Lipzen A."/>
            <person name="Sullivan W."/>
            <person name="Andreopoulos W.B."/>
            <person name="Clum A."/>
            <person name="Lindquist E."/>
            <person name="Daum C."/>
            <person name="Ramamoorthy G.K."/>
            <person name="Gryganskyi A."/>
            <person name="Culley D."/>
            <person name="Magnuson J.K."/>
            <person name="James T.Y."/>
            <person name="O'Malley M.A."/>
            <person name="Stajich J.E."/>
            <person name="Spatafora J.W."/>
            <person name="Visel A."/>
            <person name="Grigoriev I.V."/>
        </authorList>
    </citation>
    <scope>NUCLEOTIDE SEQUENCE [LARGE SCALE GENOMIC DNA]</scope>
    <source>
        <strain evidence="9 10">NRRL 1336</strain>
    </source>
</reference>
<evidence type="ECO:0000256" key="4">
    <source>
        <dbReference type="ARBA" id="ARBA00023163"/>
    </source>
</evidence>
<dbReference type="STRING" id="90262.A0A1X2IM82"/>
<name>A0A1X2IM82_9FUNG</name>
<dbReference type="SMART" id="SM00339">
    <property type="entry name" value="FH"/>
    <property type="match status" value="1"/>
</dbReference>
<evidence type="ECO:0000256" key="3">
    <source>
        <dbReference type="ARBA" id="ARBA00023125"/>
    </source>
</evidence>
<evidence type="ECO:0000313" key="9">
    <source>
        <dbReference type="EMBL" id="ORZ18883.1"/>
    </source>
</evidence>
<dbReference type="GO" id="GO:0005634">
    <property type="term" value="C:nucleus"/>
    <property type="evidence" value="ECO:0007669"/>
    <property type="project" value="UniProtKB-SubCell"/>
</dbReference>
<evidence type="ECO:0000256" key="6">
    <source>
        <dbReference type="PROSITE-ProRule" id="PRU00089"/>
    </source>
</evidence>
<dbReference type="InterPro" id="IPR036390">
    <property type="entry name" value="WH_DNA-bd_sf"/>
</dbReference>
<comment type="caution">
    <text evidence="9">The sequence shown here is derived from an EMBL/GenBank/DDBJ whole genome shotgun (WGS) entry which is preliminary data.</text>
</comment>
<evidence type="ECO:0000256" key="5">
    <source>
        <dbReference type="ARBA" id="ARBA00023242"/>
    </source>
</evidence>
<feature type="compositionally biased region" description="Basic and acidic residues" evidence="7">
    <location>
        <begin position="210"/>
        <end position="220"/>
    </location>
</feature>
<dbReference type="PROSITE" id="PS00658">
    <property type="entry name" value="FORK_HEAD_2"/>
    <property type="match status" value="1"/>
</dbReference>
<dbReference type="Pfam" id="PF00250">
    <property type="entry name" value="Forkhead"/>
    <property type="match status" value="1"/>
</dbReference>
<dbReference type="GO" id="GO:0001228">
    <property type="term" value="F:DNA-binding transcription activator activity, RNA polymerase II-specific"/>
    <property type="evidence" value="ECO:0007669"/>
    <property type="project" value="UniProtKB-ARBA"/>
</dbReference>
<keyword evidence="10" id="KW-1185">Reference proteome</keyword>
<dbReference type="PANTHER" id="PTHR45881:SF1">
    <property type="entry name" value="FORK HEAD PROTEIN HOMOLOG 2"/>
    <property type="match status" value="1"/>
</dbReference>